<dbReference type="Proteomes" id="UP000233387">
    <property type="component" value="Unassembled WGS sequence"/>
</dbReference>
<keyword evidence="3" id="KW-1185">Reference proteome</keyword>
<evidence type="ECO:0000256" key="1">
    <source>
        <dbReference type="SAM" id="Phobius"/>
    </source>
</evidence>
<accession>A0A2N3I7X3</accession>
<keyword evidence="1" id="KW-0812">Transmembrane</keyword>
<gene>
    <name evidence="2" type="ORF">Rain11_2385</name>
</gene>
<keyword evidence="1" id="KW-1133">Transmembrane helix</keyword>
<dbReference type="AlphaFoldDB" id="A0A2N3I7X3"/>
<sequence length="242" mass="27602">MAKQKTSWQTFYEKNTGLVWAGGAVIGVSLLYLLYKYTGVKKAFAKHSLGKFDTKNTSQEVQTKPQTQVVALPQNTSQSQNVSGKFPLRYQSAPPYNFSQEVKNLQEALNRFYGEKLVTDGKFGNATLQALRKHFPNLNVTEISEQTYNMIMRGQSKQEVVSQTIDRTWLDGLIRLQERDKRRIEELKKVPTFDNFAEIARLTQIVVQREKEIEAEKKKLGLSGTDIAELEMLLADTLQGYL</sequence>
<evidence type="ECO:0000313" key="2">
    <source>
        <dbReference type="EMBL" id="PKQ66434.1"/>
    </source>
</evidence>
<evidence type="ECO:0000313" key="3">
    <source>
        <dbReference type="Proteomes" id="UP000233387"/>
    </source>
</evidence>
<dbReference type="Gene3D" id="1.10.101.10">
    <property type="entry name" value="PGBD-like superfamily/PGBD"/>
    <property type="match status" value="1"/>
</dbReference>
<dbReference type="RefSeq" id="WP_101359647.1">
    <property type="nucleotide sequence ID" value="NZ_NKXO01000048.1"/>
</dbReference>
<feature type="transmembrane region" description="Helical" evidence="1">
    <location>
        <begin position="17"/>
        <end position="35"/>
    </location>
</feature>
<dbReference type="InterPro" id="IPR036366">
    <property type="entry name" value="PGBDSf"/>
</dbReference>
<dbReference type="EMBL" id="NKXO01000048">
    <property type="protein sequence ID" value="PKQ66434.1"/>
    <property type="molecule type" value="Genomic_DNA"/>
</dbReference>
<dbReference type="OrthoDB" id="3828307at2"/>
<name>A0A2N3I7X3_9BACT</name>
<proteinExistence type="predicted"/>
<protein>
    <submittedName>
        <fullName evidence="2">Putative peptidoglycan binding domain</fullName>
    </submittedName>
</protein>
<reference evidence="2 3" key="1">
    <citation type="submission" date="2017-06" db="EMBL/GenBank/DDBJ databases">
        <title>Raineya orbicola gen. nov., sp. nov. a slightly thermophilic bacterium of the phylum Bacteroidetes and the description of Raineyaceae fam. nov.</title>
        <authorList>
            <person name="Albuquerque L."/>
            <person name="Polonia A.R.M."/>
            <person name="Barroso C."/>
            <person name="Froufe H.J.C."/>
            <person name="Lage O."/>
            <person name="Lobo-Da-Cunha A."/>
            <person name="Egas C."/>
            <person name="Da Costa M.S."/>
        </authorList>
    </citation>
    <scope>NUCLEOTIDE SEQUENCE [LARGE SCALE GENOMIC DNA]</scope>
    <source>
        <strain evidence="2 3">SPSPC-11</strain>
    </source>
</reference>
<keyword evidence="1" id="KW-0472">Membrane</keyword>
<comment type="caution">
    <text evidence="2">The sequence shown here is derived from an EMBL/GenBank/DDBJ whole genome shotgun (WGS) entry which is preliminary data.</text>
</comment>
<organism evidence="2 3">
    <name type="scientific">Raineya orbicola</name>
    <dbReference type="NCBI Taxonomy" id="2016530"/>
    <lineage>
        <taxon>Bacteria</taxon>
        <taxon>Pseudomonadati</taxon>
        <taxon>Bacteroidota</taxon>
        <taxon>Cytophagia</taxon>
        <taxon>Cytophagales</taxon>
        <taxon>Raineyaceae</taxon>
        <taxon>Raineya</taxon>
    </lineage>
</organism>